<evidence type="ECO:0000313" key="6">
    <source>
        <dbReference type="EMBL" id="KAF2661029.1"/>
    </source>
</evidence>
<keyword evidence="2 4" id="KW-0479">Metal-binding</keyword>
<proteinExistence type="inferred from homology"/>
<dbReference type="InterPro" id="IPR050121">
    <property type="entry name" value="Cytochrome_P450_monoxygenase"/>
</dbReference>
<dbReference type="OrthoDB" id="1470350at2759"/>
<dbReference type="PRINTS" id="PR00463">
    <property type="entry name" value="EP450I"/>
</dbReference>
<dbReference type="GO" id="GO:0020037">
    <property type="term" value="F:heme binding"/>
    <property type="evidence" value="ECO:0007669"/>
    <property type="project" value="InterPro"/>
</dbReference>
<organism evidence="6 7">
    <name type="scientific">Lophiostoma macrostomum CBS 122681</name>
    <dbReference type="NCBI Taxonomy" id="1314788"/>
    <lineage>
        <taxon>Eukaryota</taxon>
        <taxon>Fungi</taxon>
        <taxon>Dikarya</taxon>
        <taxon>Ascomycota</taxon>
        <taxon>Pezizomycotina</taxon>
        <taxon>Dothideomycetes</taxon>
        <taxon>Pleosporomycetidae</taxon>
        <taxon>Pleosporales</taxon>
        <taxon>Lophiostomataceae</taxon>
        <taxon>Lophiostoma</taxon>
    </lineage>
</organism>
<keyword evidence="4 5" id="KW-0349">Heme</keyword>
<dbReference type="GO" id="GO:0005506">
    <property type="term" value="F:iron ion binding"/>
    <property type="evidence" value="ECO:0007669"/>
    <property type="project" value="InterPro"/>
</dbReference>
<dbReference type="AlphaFoldDB" id="A0A6A6TLT2"/>
<name>A0A6A6TLT2_9PLEO</name>
<evidence type="ECO:0000256" key="1">
    <source>
        <dbReference type="ARBA" id="ARBA00001971"/>
    </source>
</evidence>
<dbReference type="PANTHER" id="PTHR24305:SF161">
    <property type="entry name" value="P450, PUTATIVE (EUROFUNG)-RELATED"/>
    <property type="match status" value="1"/>
</dbReference>
<comment type="cofactor">
    <cofactor evidence="1 4">
        <name>heme</name>
        <dbReference type="ChEBI" id="CHEBI:30413"/>
    </cofactor>
</comment>
<feature type="binding site" description="axial binding residue" evidence="4">
    <location>
        <position position="398"/>
    </location>
    <ligand>
        <name>heme</name>
        <dbReference type="ChEBI" id="CHEBI:30413"/>
    </ligand>
    <ligandPart>
        <name>Fe</name>
        <dbReference type="ChEBI" id="CHEBI:18248"/>
    </ligandPart>
</feature>
<dbReference type="PANTHER" id="PTHR24305">
    <property type="entry name" value="CYTOCHROME P450"/>
    <property type="match status" value="1"/>
</dbReference>
<keyword evidence="3 4" id="KW-0408">Iron</keyword>
<dbReference type="Proteomes" id="UP000799324">
    <property type="component" value="Unassembled WGS sequence"/>
</dbReference>
<dbReference type="CDD" id="cd11058">
    <property type="entry name" value="CYP60B-like"/>
    <property type="match status" value="1"/>
</dbReference>
<dbReference type="GO" id="GO:0016705">
    <property type="term" value="F:oxidoreductase activity, acting on paired donors, with incorporation or reduction of molecular oxygen"/>
    <property type="evidence" value="ECO:0007669"/>
    <property type="project" value="InterPro"/>
</dbReference>
<dbReference type="InterPro" id="IPR017972">
    <property type="entry name" value="Cyt_P450_CS"/>
</dbReference>
<evidence type="ECO:0000256" key="5">
    <source>
        <dbReference type="RuleBase" id="RU000461"/>
    </source>
</evidence>
<dbReference type="PRINTS" id="PR00385">
    <property type="entry name" value="P450"/>
</dbReference>
<evidence type="ECO:0000256" key="4">
    <source>
        <dbReference type="PIRSR" id="PIRSR602401-1"/>
    </source>
</evidence>
<keyword evidence="7" id="KW-1185">Reference proteome</keyword>
<keyword evidence="5" id="KW-0503">Monooxygenase</keyword>
<dbReference type="SUPFAM" id="SSF48264">
    <property type="entry name" value="Cytochrome P450"/>
    <property type="match status" value="1"/>
</dbReference>
<dbReference type="InterPro" id="IPR001128">
    <property type="entry name" value="Cyt_P450"/>
</dbReference>
<dbReference type="Gene3D" id="1.10.630.10">
    <property type="entry name" value="Cytochrome P450"/>
    <property type="match status" value="1"/>
</dbReference>
<reference evidence="6" key="1">
    <citation type="journal article" date="2020" name="Stud. Mycol.">
        <title>101 Dothideomycetes genomes: a test case for predicting lifestyles and emergence of pathogens.</title>
        <authorList>
            <person name="Haridas S."/>
            <person name="Albert R."/>
            <person name="Binder M."/>
            <person name="Bloem J."/>
            <person name="Labutti K."/>
            <person name="Salamov A."/>
            <person name="Andreopoulos B."/>
            <person name="Baker S."/>
            <person name="Barry K."/>
            <person name="Bills G."/>
            <person name="Bluhm B."/>
            <person name="Cannon C."/>
            <person name="Castanera R."/>
            <person name="Culley D."/>
            <person name="Daum C."/>
            <person name="Ezra D."/>
            <person name="Gonzalez J."/>
            <person name="Henrissat B."/>
            <person name="Kuo A."/>
            <person name="Liang C."/>
            <person name="Lipzen A."/>
            <person name="Lutzoni F."/>
            <person name="Magnuson J."/>
            <person name="Mondo S."/>
            <person name="Nolan M."/>
            <person name="Ohm R."/>
            <person name="Pangilinan J."/>
            <person name="Park H.-J."/>
            <person name="Ramirez L."/>
            <person name="Alfaro M."/>
            <person name="Sun H."/>
            <person name="Tritt A."/>
            <person name="Yoshinaga Y."/>
            <person name="Zwiers L.-H."/>
            <person name="Turgeon B."/>
            <person name="Goodwin S."/>
            <person name="Spatafora J."/>
            <person name="Crous P."/>
            <person name="Grigoriev I."/>
        </authorList>
    </citation>
    <scope>NUCLEOTIDE SEQUENCE</scope>
    <source>
        <strain evidence="6">CBS 122681</strain>
    </source>
</reference>
<dbReference type="PROSITE" id="PS00086">
    <property type="entry name" value="CYTOCHROME_P450"/>
    <property type="match status" value="1"/>
</dbReference>
<evidence type="ECO:0000313" key="7">
    <source>
        <dbReference type="Proteomes" id="UP000799324"/>
    </source>
</evidence>
<dbReference type="GO" id="GO:0004497">
    <property type="term" value="F:monooxygenase activity"/>
    <property type="evidence" value="ECO:0007669"/>
    <property type="project" value="UniProtKB-KW"/>
</dbReference>
<dbReference type="InterPro" id="IPR002401">
    <property type="entry name" value="Cyt_P450_E_grp-I"/>
</dbReference>
<evidence type="ECO:0000256" key="3">
    <source>
        <dbReference type="ARBA" id="ARBA00023004"/>
    </source>
</evidence>
<dbReference type="Pfam" id="PF00067">
    <property type="entry name" value="p450"/>
    <property type="match status" value="2"/>
</dbReference>
<dbReference type="EMBL" id="MU004296">
    <property type="protein sequence ID" value="KAF2661029.1"/>
    <property type="molecule type" value="Genomic_DNA"/>
</dbReference>
<dbReference type="InterPro" id="IPR036396">
    <property type="entry name" value="Cyt_P450_sf"/>
</dbReference>
<keyword evidence="5" id="KW-0560">Oxidoreductase</keyword>
<gene>
    <name evidence="6" type="ORF">K491DRAFT_711282</name>
</gene>
<evidence type="ECO:0000256" key="2">
    <source>
        <dbReference type="ARBA" id="ARBA00022723"/>
    </source>
</evidence>
<sequence>MEAFTAMHSGKTGLLLVSVCALVLAYKFWRHVHHPLYKFPGPRLAAWTNLPYSYWFLTGRQPFVMLALHEKYGPVVRTSPNELSFNTAASWKDIYGHRPGHGTFTKSDFYDGASFVDRARSVINTKDPAEHGRMRRYLSHAFSERALRGQEQLIAEVVDLFIVKLGDYGKSENGTDLHRWLNMMAFDLTGSLAFGESFDALQNGGAHPSVEFILKAVRHIARLEKPTERPDFLNRILENGDEEEISDVQLAAHASGLLTAGSDTTSTTLSTVFYYLMQHPDWMRKVQHESRTMFDSYEDITALSTQDMPIAKAVCLEAFRLYPPVPLGLSRVVPPGGDTVDGHFVPGGTVVSTNPLAACWSPSNFKNPRDFCPERWLEDWAGDAFEASQPFSLGLRGCVGKNLAWIQINTVIAKVTYKYDLEWINRDMNWHRDSRMYTLWEKPSLMVRVKARAGKVD</sequence>
<comment type="similarity">
    <text evidence="5">Belongs to the cytochrome P450 family.</text>
</comment>
<accession>A0A6A6TLT2</accession>
<protein>
    <submittedName>
        <fullName evidence="6">Cytochrome P450</fullName>
    </submittedName>
</protein>